<evidence type="ECO:0000259" key="8">
    <source>
        <dbReference type="PROSITE" id="PS50850"/>
    </source>
</evidence>
<feature type="transmembrane region" description="Helical" evidence="7">
    <location>
        <begin position="206"/>
        <end position="224"/>
    </location>
</feature>
<feature type="transmembrane region" description="Helical" evidence="7">
    <location>
        <begin position="447"/>
        <end position="468"/>
    </location>
</feature>
<dbReference type="STRING" id="1069536.SINU_00355"/>
<keyword evidence="10" id="KW-1185">Reference proteome</keyword>
<feature type="transmembrane region" description="Helical" evidence="7">
    <location>
        <begin position="300"/>
        <end position="323"/>
    </location>
</feature>
<gene>
    <name evidence="9" type="ORF">SINU_00355</name>
</gene>
<evidence type="ECO:0000256" key="3">
    <source>
        <dbReference type="ARBA" id="ARBA00022475"/>
    </source>
</evidence>
<keyword evidence="3" id="KW-1003">Cell membrane</keyword>
<keyword evidence="6 7" id="KW-0472">Membrane</keyword>
<proteinExistence type="predicted"/>
<feature type="transmembrane region" description="Helical" evidence="7">
    <location>
        <begin position="406"/>
        <end position="427"/>
    </location>
</feature>
<comment type="caution">
    <text evidence="9">The sequence shown here is derived from an EMBL/GenBank/DDBJ whole genome shotgun (WGS) entry which is preliminary data.</text>
</comment>
<organism evidence="9 10">
    <name type="scientific">Sporolactobacillus inulinus CASD</name>
    <dbReference type="NCBI Taxonomy" id="1069536"/>
    <lineage>
        <taxon>Bacteria</taxon>
        <taxon>Bacillati</taxon>
        <taxon>Bacillota</taxon>
        <taxon>Bacilli</taxon>
        <taxon>Bacillales</taxon>
        <taxon>Sporolactobacillaceae</taxon>
        <taxon>Sporolactobacillus</taxon>
    </lineage>
</organism>
<evidence type="ECO:0000256" key="7">
    <source>
        <dbReference type="SAM" id="Phobius"/>
    </source>
</evidence>
<dbReference type="EMBL" id="AFVQ02000005">
    <property type="protein sequence ID" value="KLI03911.1"/>
    <property type="molecule type" value="Genomic_DNA"/>
</dbReference>
<feature type="transmembrane region" description="Helical" evidence="7">
    <location>
        <begin position="147"/>
        <end position="167"/>
    </location>
</feature>
<feature type="transmembrane region" description="Helical" evidence="7">
    <location>
        <begin position="92"/>
        <end position="111"/>
    </location>
</feature>
<dbReference type="Pfam" id="PF07690">
    <property type="entry name" value="MFS_1"/>
    <property type="match status" value="1"/>
</dbReference>
<evidence type="ECO:0000256" key="4">
    <source>
        <dbReference type="ARBA" id="ARBA00022692"/>
    </source>
</evidence>
<dbReference type="Gene3D" id="1.20.1250.20">
    <property type="entry name" value="MFS general substrate transporter like domains"/>
    <property type="match status" value="1"/>
</dbReference>
<evidence type="ECO:0000256" key="5">
    <source>
        <dbReference type="ARBA" id="ARBA00022989"/>
    </source>
</evidence>
<feature type="transmembrane region" description="Helical" evidence="7">
    <location>
        <begin position="269"/>
        <end position="294"/>
    </location>
</feature>
<evidence type="ECO:0000313" key="10">
    <source>
        <dbReference type="Proteomes" id="UP000035553"/>
    </source>
</evidence>
<dbReference type="Gene3D" id="1.20.1720.10">
    <property type="entry name" value="Multidrug resistance protein D"/>
    <property type="match status" value="1"/>
</dbReference>
<dbReference type="InterPro" id="IPR020846">
    <property type="entry name" value="MFS_dom"/>
</dbReference>
<dbReference type="GO" id="GO:0022857">
    <property type="term" value="F:transmembrane transporter activity"/>
    <property type="evidence" value="ECO:0007669"/>
    <property type="project" value="InterPro"/>
</dbReference>
<feature type="transmembrane region" description="Helical" evidence="7">
    <location>
        <begin position="21"/>
        <end position="41"/>
    </location>
</feature>
<dbReference type="PRINTS" id="PR01036">
    <property type="entry name" value="TCRTETB"/>
</dbReference>
<feature type="transmembrane region" description="Helical" evidence="7">
    <location>
        <begin position="173"/>
        <end position="194"/>
    </location>
</feature>
<sequence>MNQTGSFLMTTQEVKRGPITVALIIGAFVAILNETLLNIALSDLITYFHVNETTVQWLTTAYLLVIGILMPVTALLTGWFTTRQMFLGAMTLFLFGTAICGFAPTFSLLLVGRMIQAAGSGLILPVMMNTILFIYPPEKRGGAMGLIGLVIMFAPALGPTVSGLIIASLSWRWLFYLVLPLALFSILFAARYLTNVSEVTKPKVDILSVILSTAGFGGIVFGAGTGAEGGALGITVVAIGFVSIVLFVWRQLAINNPILDFRAFKYPMYTLSTLIMIMVMMTLFATMILLPLYLQRALLLSSFAAGLVLLPGGLINGLLSPVMGKLFDKFGPRRLVIPGLLIMCVVVLLMTRLTVSESMLYVIILYAALLIGMSMVLMPVSTTGLNQLPKPMYPHGTAIMNTLQQVAGGIGTALFVGIMAAGQKAYLATAADPKAPAELLHAMVAGMSRAFFVALMIGIVSLVLAFFLRRSIAPGEQQPHGDA</sequence>
<feature type="domain" description="Major facilitator superfamily (MFS) profile" evidence="8">
    <location>
        <begin position="19"/>
        <end position="473"/>
    </location>
</feature>
<reference evidence="9 10" key="1">
    <citation type="journal article" date="2011" name="J. Bacteriol.">
        <title>Draft genome sequence of Sporolactobacillus inulinus strain CASD, an efficient D-lactic acid-producing bacterium with high-concentration lactate tolerance capability.</title>
        <authorList>
            <person name="Yu B."/>
            <person name="Su F."/>
            <person name="Wang L."/>
            <person name="Xu K."/>
            <person name="Zhao B."/>
            <person name="Xu P."/>
        </authorList>
    </citation>
    <scope>NUCLEOTIDE SEQUENCE [LARGE SCALE GENOMIC DNA]</scope>
    <source>
        <strain evidence="9 10">CASD</strain>
    </source>
</reference>
<feature type="transmembrane region" description="Helical" evidence="7">
    <location>
        <begin position="359"/>
        <end position="385"/>
    </location>
</feature>
<keyword evidence="2" id="KW-0813">Transport</keyword>
<dbReference type="Proteomes" id="UP000035553">
    <property type="component" value="Unassembled WGS sequence"/>
</dbReference>
<keyword evidence="5 7" id="KW-1133">Transmembrane helix</keyword>
<feature type="transmembrane region" description="Helical" evidence="7">
    <location>
        <begin position="61"/>
        <end position="80"/>
    </location>
</feature>
<accession>A0A0U1QT03</accession>
<evidence type="ECO:0000313" key="9">
    <source>
        <dbReference type="EMBL" id="KLI03911.1"/>
    </source>
</evidence>
<evidence type="ECO:0000256" key="2">
    <source>
        <dbReference type="ARBA" id="ARBA00022448"/>
    </source>
</evidence>
<dbReference type="SUPFAM" id="SSF103473">
    <property type="entry name" value="MFS general substrate transporter"/>
    <property type="match status" value="1"/>
</dbReference>
<comment type="subcellular location">
    <subcellularLocation>
        <location evidence="1">Cell membrane</location>
        <topology evidence="1">Multi-pass membrane protein</topology>
    </subcellularLocation>
</comment>
<dbReference type="InterPro" id="IPR011701">
    <property type="entry name" value="MFS"/>
</dbReference>
<feature type="transmembrane region" description="Helical" evidence="7">
    <location>
        <begin position="230"/>
        <end position="249"/>
    </location>
</feature>
<dbReference type="NCBIfam" id="TIGR00711">
    <property type="entry name" value="efflux_EmrB"/>
    <property type="match status" value="1"/>
</dbReference>
<name>A0A0U1QT03_9BACL</name>
<dbReference type="GO" id="GO:0005886">
    <property type="term" value="C:plasma membrane"/>
    <property type="evidence" value="ECO:0007669"/>
    <property type="project" value="UniProtKB-SubCell"/>
</dbReference>
<dbReference type="CDD" id="cd17503">
    <property type="entry name" value="MFS_LmrB_MDR_like"/>
    <property type="match status" value="1"/>
</dbReference>
<dbReference type="PROSITE" id="PS50850">
    <property type="entry name" value="MFS"/>
    <property type="match status" value="1"/>
</dbReference>
<dbReference type="AlphaFoldDB" id="A0A0U1QT03"/>
<protein>
    <submittedName>
        <fullName evidence="9">Multidrug MFS transporter</fullName>
    </submittedName>
</protein>
<dbReference type="InterPro" id="IPR004638">
    <property type="entry name" value="EmrB-like"/>
</dbReference>
<feature type="transmembrane region" description="Helical" evidence="7">
    <location>
        <begin position="117"/>
        <end position="135"/>
    </location>
</feature>
<dbReference type="PANTHER" id="PTHR42718:SF43">
    <property type="entry name" value="LINCOMYCIN RESISTANCE PROTEIN LMRB"/>
    <property type="match status" value="1"/>
</dbReference>
<keyword evidence="4 7" id="KW-0812">Transmembrane</keyword>
<feature type="transmembrane region" description="Helical" evidence="7">
    <location>
        <begin position="335"/>
        <end position="353"/>
    </location>
</feature>
<dbReference type="PANTHER" id="PTHR42718">
    <property type="entry name" value="MAJOR FACILITATOR SUPERFAMILY MULTIDRUG TRANSPORTER MFSC"/>
    <property type="match status" value="1"/>
</dbReference>
<evidence type="ECO:0000256" key="6">
    <source>
        <dbReference type="ARBA" id="ARBA00023136"/>
    </source>
</evidence>
<dbReference type="InterPro" id="IPR036259">
    <property type="entry name" value="MFS_trans_sf"/>
</dbReference>
<evidence type="ECO:0000256" key="1">
    <source>
        <dbReference type="ARBA" id="ARBA00004651"/>
    </source>
</evidence>